<organism evidence="1">
    <name type="scientific">bioreactor metagenome</name>
    <dbReference type="NCBI Taxonomy" id="1076179"/>
    <lineage>
        <taxon>unclassified sequences</taxon>
        <taxon>metagenomes</taxon>
        <taxon>ecological metagenomes</taxon>
    </lineage>
</organism>
<dbReference type="AlphaFoldDB" id="A0A645FAH6"/>
<name>A0A645FAH6_9ZZZZ</name>
<comment type="caution">
    <text evidence="1">The sequence shown here is derived from an EMBL/GenBank/DDBJ whole genome shotgun (WGS) entry which is preliminary data.</text>
</comment>
<dbReference type="EMBL" id="VSSQ01057090">
    <property type="protein sequence ID" value="MPN10900.1"/>
    <property type="molecule type" value="Genomic_DNA"/>
</dbReference>
<protein>
    <submittedName>
        <fullName evidence="1">Uncharacterized protein</fullName>
    </submittedName>
</protein>
<gene>
    <name evidence="1" type="ORF">SDC9_158197</name>
</gene>
<accession>A0A645FAH6</accession>
<sequence>MQGVKGMEKLLLGSVLAGKKLNIIDKKDIYVAVFISEVNVVLVLDCVDEFIGEFFTGHIDHFFGGRVGENIISNGLHKMGFPEANTPIDKKGIVAF</sequence>
<reference evidence="1" key="1">
    <citation type="submission" date="2019-08" db="EMBL/GenBank/DDBJ databases">
        <authorList>
            <person name="Kucharzyk K."/>
            <person name="Murdoch R.W."/>
            <person name="Higgins S."/>
            <person name="Loffler F."/>
        </authorList>
    </citation>
    <scope>NUCLEOTIDE SEQUENCE</scope>
</reference>
<evidence type="ECO:0000313" key="1">
    <source>
        <dbReference type="EMBL" id="MPN10900.1"/>
    </source>
</evidence>
<proteinExistence type="predicted"/>